<dbReference type="AlphaFoldDB" id="A0A1Y1VL25"/>
<evidence type="ECO:0000256" key="3">
    <source>
        <dbReference type="ARBA" id="ARBA00022962"/>
    </source>
</evidence>
<name>A0A1Y1VL25_9FUNG</name>
<feature type="domain" description="Glutamine amidotransferase type-2" evidence="5">
    <location>
        <begin position="2"/>
        <end position="203"/>
    </location>
</feature>
<evidence type="ECO:0000313" key="6">
    <source>
        <dbReference type="EMBL" id="ORX58468.1"/>
    </source>
</evidence>
<keyword evidence="7" id="KW-1185">Reference proteome</keyword>
<evidence type="ECO:0000256" key="4">
    <source>
        <dbReference type="SAM" id="MobiDB-lite"/>
    </source>
</evidence>
<gene>
    <name evidence="6" type="ORF">BCR36DRAFT_343740</name>
</gene>
<dbReference type="Pfam" id="PF00733">
    <property type="entry name" value="Asn_synthase"/>
    <property type="match status" value="1"/>
</dbReference>
<dbReference type="Pfam" id="PF13537">
    <property type="entry name" value="GATase_7"/>
    <property type="match status" value="1"/>
</dbReference>
<evidence type="ECO:0000256" key="1">
    <source>
        <dbReference type="ARBA" id="ARBA00022605"/>
    </source>
</evidence>
<evidence type="ECO:0000259" key="5">
    <source>
        <dbReference type="PROSITE" id="PS51278"/>
    </source>
</evidence>
<protein>
    <recommendedName>
        <fullName evidence="5">Glutamine amidotransferase type-2 domain-containing protein</fullName>
    </recommendedName>
</protein>
<evidence type="ECO:0000256" key="2">
    <source>
        <dbReference type="ARBA" id="ARBA00022888"/>
    </source>
</evidence>
<dbReference type="PANTHER" id="PTHR45937">
    <property type="entry name" value="ASPARAGINE SYNTHETASE DOMAIN-CONTAINING PROTEIN 1"/>
    <property type="match status" value="1"/>
</dbReference>
<dbReference type="PANTHER" id="PTHR45937:SF1">
    <property type="entry name" value="ASPARAGINE SYNTHETASE DOMAIN-CONTAINING PROTEIN 1"/>
    <property type="match status" value="1"/>
</dbReference>
<keyword evidence="3" id="KW-0315">Glutamine amidotransferase</keyword>
<dbReference type="GO" id="GO:0004066">
    <property type="term" value="F:asparagine synthase (glutamine-hydrolyzing) activity"/>
    <property type="evidence" value="ECO:0007669"/>
    <property type="project" value="InterPro"/>
</dbReference>
<dbReference type="EMBL" id="MCFH01000004">
    <property type="protein sequence ID" value="ORX58468.1"/>
    <property type="molecule type" value="Genomic_DNA"/>
</dbReference>
<dbReference type="InterPro" id="IPR029055">
    <property type="entry name" value="Ntn_hydrolases_N"/>
</dbReference>
<comment type="caution">
    <text evidence="6">The sequence shown here is derived from an EMBL/GenBank/DDBJ whole genome shotgun (WGS) entry which is preliminary data.</text>
</comment>
<keyword evidence="1" id="KW-0028">Amino-acid biosynthesis</keyword>
<reference evidence="6 7" key="1">
    <citation type="submission" date="2016-08" db="EMBL/GenBank/DDBJ databases">
        <title>Genomes of anaerobic fungi encode conserved fungal cellulosomes for biomass hydrolysis.</title>
        <authorList>
            <consortium name="DOE Joint Genome Institute"/>
            <person name="Haitjema C.H."/>
            <person name="Gilmore S.P."/>
            <person name="Henske J.K."/>
            <person name="Solomon K.V."/>
            <person name="De Groot R."/>
            <person name="Kuo A."/>
            <person name="Mondo S.J."/>
            <person name="Salamov A.A."/>
            <person name="Labutti K."/>
            <person name="Zhao Z."/>
            <person name="Chiniquy J."/>
            <person name="Barry K."/>
            <person name="Brewer H.M."/>
            <person name="Purvine S.O."/>
            <person name="Wright A.T."/>
            <person name="Boxma B."/>
            <person name="Van Alen T."/>
            <person name="Hackstein J.H."/>
            <person name="Baker S.E."/>
            <person name="Grigoriev I.V."/>
            <person name="O'Malley M.A."/>
        </authorList>
    </citation>
    <scope>NUCLEOTIDE SEQUENCE [LARGE SCALE GENOMIC DNA]</scope>
    <source>
        <strain evidence="7">finn</strain>
    </source>
</reference>
<dbReference type="PROSITE" id="PS51278">
    <property type="entry name" value="GATASE_TYPE_2"/>
    <property type="match status" value="1"/>
</dbReference>
<dbReference type="CDD" id="cd01991">
    <property type="entry name" value="Asn_synthase_B_C"/>
    <property type="match status" value="1"/>
</dbReference>
<reference evidence="6 7" key="2">
    <citation type="submission" date="2016-08" db="EMBL/GenBank/DDBJ databases">
        <title>Pervasive Adenine N6-methylation of Active Genes in Fungi.</title>
        <authorList>
            <consortium name="DOE Joint Genome Institute"/>
            <person name="Mondo S.J."/>
            <person name="Dannebaum R.O."/>
            <person name="Kuo R.C."/>
            <person name="Labutti K."/>
            <person name="Haridas S."/>
            <person name="Kuo A."/>
            <person name="Salamov A."/>
            <person name="Ahrendt S.R."/>
            <person name="Lipzen A."/>
            <person name="Sullivan W."/>
            <person name="Andreopoulos W.B."/>
            <person name="Clum A."/>
            <person name="Lindquist E."/>
            <person name="Daum C."/>
            <person name="Ramamoorthy G.K."/>
            <person name="Gryganskyi A."/>
            <person name="Culley D."/>
            <person name="Magnuson J.K."/>
            <person name="James T.Y."/>
            <person name="O'Malley M.A."/>
            <person name="Stajich J.E."/>
            <person name="Spatafora J.W."/>
            <person name="Visel A."/>
            <person name="Grigoriev I.V."/>
        </authorList>
    </citation>
    <scope>NUCLEOTIDE SEQUENCE [LARGE SCALE GENOMIC DNA]</scope>
    <source>
        <strain evidence="7">finn</strain>
    </source>
</reference>
<accession>A0A1Y1VL25</accession>
<sequence>MCGILFCLRNCQISPKEDISNEWNLLKEKISSRGPDSTLSTDFNLELNNNLNHNSFNALFYDSVLHIRGIEITKQPYTDSNGNILCWNGEIYDGIKVPDDTSDTLILSNKLNEISKDTDELLMKKNFINIFETIQGEWAFIYYQKNQNLLWFGRDYLGRRSLLLHKPINANDNLIITSVGQLDNNYNNEIVNEKDEITTVNNDENHNQKEIPNESEEVTNDYWEEIKADGIYCLNLNEFSIDNFDNALSKYKWSMEDISDLHLKAPFSLINTYIPQDHELSQIDQSTNIPVINEPIQKAIDQLEIVLGEAVRKRMTNIFGESCSDSSKVGLLFSGGLDCMCLAALADRYVPKNEPIDLLNVSFENPRLQNIKQKKQEQLNNNKKKRKLDHNNQKNETLMEEDLDKVYDVPDRITGRKGVEELRKICPHRKWNFVEINIEYSETQKYRKHIMDLLCPLTTLMDYSIGMSFWFASRGKGFIRKEDGQKINYQSKAKVLLSGLGADEQLCGYGRHRTHFRNGSWKGLIEETQLDISRISTRNLGRDDRIISDFGREVRFPYLDEQVMSYLGQLPIHLKADLRYPKGVGEKLLLRHLARKLNLPSSSMEPKRAVQFGARAAKMELGCGKTKGTEKLKY</sequence>
<organism evidence="6 7">
    <name type="scientific">Piromyces finnis</name>
    <dbReference type="NCBI Taxonomy" id="1754191"/>
    <lineage>
        <taxon>Eukaryota</taxon>
        <taxon>Fungi</taxon>
        <taxon>Fungi incertae sedis</taxon>
        <taxon>Chytridiomycota</taxon>
        <taxon>Chytridiomycota incertae sedis</taxon>
        <taxon>Neocallimastigomycetes</taxon>
        <taxon>Neocallimastigales</taxon>
        <taxon>Neocallimastigaceae</taxon>
        <taxon>Piromyces</taxon>
    </lineage>
</organism>
<dbReference type="InterPro" id="IPR051857">
    <property type="entry name" value="Asn_synthetase_domain"/>
</dbReference>
<feature type="region of interest" description="Disordered" evidence="4">
    <location>
        <begin position="372"/>
        <end position="394"/>
    </location>
</feature>
<dbReference type="Gene3D" id="3.60.20.10">
    <property type="entry name" value="Glutamine Phosphoribosylpyrophosphate, subunit 1, domain 1"/>
    <property type="match status" value="1"/>
</dbReference>
<evidence type="ECO:0000313" key="7">
    <source>
        <dbReference type="Proteomes" id="UP000193719"/>
    </source>
</evidence>
<dbReference type="OrthoDB" id="10252281at2759"/>
<dbReference type="GO" id="GO:0006529">
    <property type="term" value="P:asparagine biosynthetic process"/>
    <property type="evidence" value="ECO:0007669"/>
    <property type="project" value="UniProtKB-KW"/>
</dbReference>
<keyword evidence="2" id="KW-0061">Asparagine biosynthesis</keyword>
<dbReference type="Gene3D" id="3.40.50.620">
    <property type="entry name" value="HUPs"/>
    <property type="match status" value="1"/>
</dbReference>
<dbReference type="InterPro" id="IPR017932">
    <property type="entry name" value="GATase_2_dom"/>
</dbReference>
<dbReference type="InterPro" id="IPR014729">
    <property type="entry name" value="Rossmann-like_a/b/a_fold"/>
</dbReference>
<dbReference type="SUPFAM" id="SSF52402">
    <property type="entry name" value="Adenine nucleotide alpha hydrolases-like"/>
    <property type="match status" value="1"/>
</dbReference>
<dbReference type="SUPFAM" id="SSF56235">
    <property type="entry name" value="N-terminal nucleophile aminohydrolases (Ntn hydrolases)"/>
    <property type="match status" value="1"/>
</dbReference>
<dbReference type="InterPro" id="IPR001962">
    <property type="entry name" value="Asn_synthase"/>
</dbReference>
<dbReference type="STRING" id="1754191.A0A1Y1VL25"/>
<proteinExistence type="predicted"/>
<dbReference type="Proteomes" id="UP000193719">
    <property type="component" value="Unassembled WGS sequence"/>
</dbReference>